<dbReference type="PANTHER" id="PTHR45753:SF4">
    <property type="entry name" value="ORNITHINE CARBAMOYLTRANSFERASE SUBUNIT F-RELATED"/>
    <property type="match status" value="1"/>
</dbReference>
<dbReference type="EMBL" id="CP097762">
    <property type="protein sequence ID" value="URJ25124.1"/>
    <property type="molecule type" value="Genomic_DNA"/>
</dbReference>
<feature type="binding site" evidence="7">
    <location>
        <begin position="236"/>
        <end position="237"/>
    </location>
    <ligand>
        <name>L-ornithine</name>
        <dbReference type="ChEBI" id="CHEBI:46911"/>
    </ligand>
</feature>
<dbReference type="Pfam" id="PF00185">
    <property type="entry name" value="OTCace"/>
    <property type="match status" value="1"/>
</dbReference>
<feature type="binding site" evidence="7">
    <location>
        <position position="107"/>
    </location>
    <ligand>
        <name>carbamoyl phosphate</name>
        <dbReference type="ChEBI" id="CHEBI:58228"/>
    </ligand>
</feature>
<organism evidence="10 11">
    <name type="scientific">Candidatus Blochmannia ocreatus</name>
    <name type="common">nom. nud.</name>
    <dbReference type="NCBI Taxonomy" id="251538"/>
    <lineage>
        <taxon>Bacteria</taxon>
        <taxon>Pseudomonadati</taxon>
        <taxon>Pseudomonadota</taxon>
        <taxon>Gammaproteobacteria</taxon>
        <taxon>Enterobacterales</taxon>
        <taxon>Enterobacteriaceae</taxon>
        <taxon>ant endosymbionts</taxon>
        <taxon>Candidatus Blochmanniella</taxon>
    </lineage>
</organism>
<protein>
    <recommendedName>
        <fullName evidence="3 7">Ornithine carbamoyltransferase</fullName>
        <shortName evidence="7">OTCase</shortName>
        <ecNumber evidence="3 7">2.1.3.3</ecNumber>
    </recommendedName>
</protein>
<dbReference type="InterPro" id="IPR024904">
    <property type="entry name" value="OTCase_ArgI"/>
</dbReference>
<dbReference type="Gene3D" id="3.40.50.1370">
    <property type="entry name" value="Aspartate/ornithine carbamoyltransferase"/>
    <property type="match status" value="2"/>
</dbReference>
<keyword evidence="5 7" id="KW-0808">Transferase</keyword>
<dbReference type="Proteomes" id="UP001056834">
    <property type="component" value="Chromosome"/>
</dbReference>
<keyword evidence="4 7" id="KW-0963">Cytoplasm</keyword>
<dbReference type="PRINTS" id="PR00102">
    <property type="entry name" value="OTCASE"/>
</dbReference>
<dbReference type="PANTHER" id="PTHR45753">
    <property type="entry name" value="ORNITHINE CARBAMOYLTRANSFERASE, MITOCHONDRIAL"/>
    <property type="match status" value="1"/>
</dbReference>
<dbReference type="HAMAP" id="MF_01109">
    <property type="entry name" value="OTCase"/>
    <property type="match status" value="1"/>
</dbReference>
<dbReference type="InterPro" id="IPR006131">
    <property type="entry name" value="Asp_carbamoyltransf_Asp/Orn-bd"/>
</dbReference>
<accession>A0ABY4ST21</accession>
<dbReference type="PRINTS" id="PR00100">
    <property type="entry name" value="AOTCASE"/>
</dbReference>
<feature type="binding site" evidence="7">
    <location>
        <position position="83"/>
    </location>
    <ligand>
        <name>carbamoyl phosphate</name>
        <dbReference type="ChEBI" id="CHEBI:58228"/>
    </ligand>
</feature>
<evidence type="ECO:0000256" key="7">
    <source>
        <dbReference type="HAMAP-Rule" id="MF_01109"/>
    </source>
</evidence>
<evidence type="ECO:0000256" key="5">
    <source>
        <dbReference type="ARBA" id="ARBA00022679"/>
    </source>
</evidence>
<dbReference type="InterPro" id="IPR002292">
    <property type="entry name" value="Orn/put_carbamltrans"/>
</dbReference>
<proteinExistence type="inferred from homology"/>
<feature type="domain" description="Aspartate/ornithine carbamoyltransferase carbamoyl-P binding" evidence="9">
    <location>
        <begin position="7"/>
        <end position="147"/>
    </location>
</feature>
<gene>
    <name evidence="10" type="primary">argF</name>
    <name evidence="10" type="ORF">M9405_00050</name>
</gene>
<comment type="catalytic activity">
    <reaction evidence="6 7">
        <text>carbamoyl phosphate + L-ornithine = L-citrulline + phosphate + H(+)</text>
        <dbReference type="Rhea" id="RHEA:19513"/>
        <dbReference type="ChEBI" id="CHEBI:15378"/>
        <dbReference type="ChEBI" id="CHEBI:43474"/>
        <dbReference type="ChEBI" id="CHEBI:46911"/>
        <dbReference type="ChEBI" id="CHEBI:57743"/>
        <dbReference type="ChEBI" id="CHEBI:58228"/>
        <dbReference type="EC" id="2.1.3.3"/>
    </reaction>
</comment>
<evidence type="ECO:0000256" key="3">
    <source>
        <dbReference type="ARBA" id="ARBA00013007"/>
    </source>
</evidence>
<dbReference type="EC" id="2.1.3.3" evidence="3 7"/>
<comment type="subcellular location">
    <subcellularLocation>
        <location evidence="1 7">Cytoplasm</location>
    </subcellularLocation>
</comment>
<dbReference type="SUPFAM" id="SSF53671">
    <property type="entry name" value="Aspartate/ornithine carbamoyltransferase"/>
    <property type="match status" value="1"/>
</dbReference>
<evidence type="ECO:0000259" key="9">
    <source>
        <dbReference type="Pfam" id="PF02729"/>
    </source>
</evidence>
<feature type="binding site" evidence="7">
    <location>
        <begin position="134"/>
        <end position="137"/>
    </location>
    <ligand>
        <name>carbamoyl phosphate</name>
        <dbReference type="ChEBI" id="CHEBI:58228"/>
    </ligand>
</feature>
<dbReference type="Pfam" id="PF02729">
    <property type="entry name" value="OTCace_N"/>
    <property type="match status" value="1"/>
</dbReference>
<evidence type="ECO:0000259" key="8">
    <source>
        <dbReference type="Pfam" id="PF00185"/>
    </source>
</evidence>
<dbReference type="InterPro" id="IPR006130">
    <property type="entry name" value="Asp/Orn_carbamoylTrfase"/>
</dbReference>
<evidence type="ECO:0000256" key="1">
    <source>
        <dbReference type="ARBA" id="ARBA00004496"/>
    </source>
</evidence>
<name>A0ABY4ST21_9ENTR</name>
<evidence type="ECO:0000256" key="4">
    <source>
        <dbReference type="ARBA" id="ARBA00022490"/>
    </source>
</evidence>
<evidence type="ECO:0000256" key="6">
    <source>
        <dbReference type="ARBA" id="ARBA00048772"/>
    </source>
</evidence>
<evidence type="ECO:0000313" key="11">
    <source>
        <dbReference type="Proteomes" id="UP001056834"/>
    </source>
</evidence>
<feature type="binding site" evidence="7">
    <location>
        <begin position="274"/>
        <end position="275"/>
    </location>
    <ligand>
        <name>carbamoyl phosphate</name>
        <dbReference type="ChEBI" id="CHEBI:58228"/>
    </ligand>
</feature>
<feature type="binding site" evidence="7">
    <location>
        <position position="320"/>
    </location>
    <ligand>
        <name>carbamoyl phosphate</name>
        <dbReference type="ChEBI" id="CHEBI:58228"/>
    </ligand>
</feature>
<dbReference type="RefSeq" id="WP_250223255.1">
    <property type="nucleotide sequence ID" value="NZ_CP097762.1"/>
</dbReference>
<keyword evidence="11" id="KW-1185">Reference proteome</keyword>
<feature type="domain" description="Aspartate/ornithine carbamoyltransferase Asp/Orn-binding" evidence="8">
    <location>
        <begin position="158"/>
        <end position="330"/>
    </location>
</feature>
<reference evidence="10" key="1">
    <citation type="submission" date="2022-05" db="EMBL/GenBank/DDBJ databases">
        <title>Impact of host demography and evolutionary history on endosymbiont molecular evolution: a test in carpenter ants (Genus Camponotus) and their Blochmannia endosymbionts.</title>
        <authorList>
            <person name="Manthey J.D."/>
            <person name="Giron J.C."/>
            <person name="Hruska J.P."/>
        </authorList>
    </citation>
    <scope>NUCLEOTIDE SEQUENCE</scope>
    <source>
        <strain evidence="10">C-006</strain>
    </source>
</reference>
<dbReference type="InterPro" id="IPR036901">
    <property type="entry name" value="Asp/Orn_carbamoylTrfase_sf"/>
</dbReference>
<evidence type="ECO:0000313" key="10">
    <source>
        <dbReference type="EMBL" id="URJ25124.1"/>
    </source>
</evidence>
<dbReference type="InterPro" id="IPR006132">
    <property type="entry name" value="Asp/Orn_carbamoyltranf_P-bd"/>
</dbReference>
<feature type="binding site" evidence="7">
    <location>
        <position position="232"/>
    </location>
    <ligand>
        <name>L-ornithine</name>
        <dbReference type="ChEBI" id="CHEBI:46911"/>
    </ligand>
</feature>
<comment type="similarity">
    <text evidence="2 7">Belongs to the aspartate/ornithine carbamoyltransferase superfamily. OTCase family.</text>
</comment>
<sequence>MNPIYQRSFLRLIDFNAEEIKYLLKLASTLKHQKNTHTETQKLNKKNLVLIFENQSTRTRCAFEVAAFDQGARITCLTPNISQMGHKESIKDTARILGRMYHGIQYRGYHQNIVSILSKYSGIPVWNGLTAQFHPTQLLADLLTMQEHAPNKTFNQMILAYVGDTKNNISCSLLEAAAIMGFNLRLIAPKAFWPTQELFNKCKKLALKNNGNIILTEDINDGVKNVDFLYTDVWVSMGENEKGWEKSIDLLAPYQVNFNMLQNTNNPNIKFLHCLPALHDQETTIGKKIAKKYNLYNGLEVTNDVFESTHSIVFDQAENRLHTIKALMIATLIP</sequence>
<dbReference type="GO" id="GO:0004585">
    <property type="term" value="F:ornithine carbamoyltransferase activity"/>
    <property type="evidence" value="ECO:0007669"/>
    <property type="project" value="UniProtKB-EC"/>
</dbReference>
<dbReference type="NCBIfam" id="TIGR00658">
    <property type="entry name" value="orni_carb_tr"/>
    <property type="match status" value="1"/>
</dbReference>
<evidence type="ECO:0000256" key="2">
    <source>
        <dbReference type="ARBA" id="ARBA00007805"/>
    </source>
</evidence>
<feature type="binding site" evidence="7">
    <location>
        <begin position="56"/>
        <end position="59"/>
    </location>
    <ligand>
        <name>carbamoyl phosphate</name>
        <dbReference type="ChEBI" id="CHEBI:58228"/>
    </ligand>
</feature>
<feature type="binding site" evidence="7">
    <location>
        <position position="168"/>
    </location>
    <ligand>
        <name>L-ornithine</name>
        <dbReference type="ChEBI" id="CHEBI:46911"/>
    </ligand>
</feature>